<gene>
    <name evidence="3" type="ORF">BG846_00101</name>
    <name evidence="2" type="ORF">K701_10525</name>
</gene>
<dbReference type="EMBL" id="MIFZ01000014">
    <property type="protein sequence ID" value="OSY54207.1"/>
    <property type="molecule type" value="Genomic_DNA"/>
</dbReference>
<evidence type="ECO:0000313" key="3">
    <source>
        <dbReference type="EMBL" id="OSY54207.1"/>
    </source>
</evidence>
<organism evidence="3 4">
    <name type="scientific">Streptomyces fradiae ATCC 10745 = DSM 40063</name>
    <dbReference type="NCBI Taxonomy" id="1319510"/>
    <lineage>
        <taxon>Bacteria</taxon>
        <taxon>Bacillati</taxon>
        <taxon>Actinomycetota</taxon>
        <taxon>Actinomycetes</taxon>
        <taxon>Kitasatosporales</taxon>
        <taxon>Streptomycetaceae</taxon>
        <taxon>Streptomyces</taxon>
    </lineage>
</organism>
<sequence>MSPYHGHPVAGPRVLDREAGQALTASGPRQRPPALARQAVAGALPRGAGGLHPVGPFGHDGQVGLATAFTSSL</sequence>
<evidence type="ECO:0000256" key="1">
    <source>
        <dbReference type="SAM" id="MobiDB-lite"/>
    </source>
</evidence>
<reference evidence="3 4" key="2">
    <citation type="submission" date="2016-09" db="EMBL/GenBank/DDBJ databases">
        <title>Streptomyces fradiae DSM40063, a candidate organism with high potential of specific P450 cytochromes.</title>
        <authorList>
            <person name="Grumaz C."/>
            <person name="Vainshtein Y."/>
            <person name="Kirstahler P."/>
            <person name="Sohn K."/>
        </authorList>
    </citation>
    <scope>NUCLEOTIDE SEQUENCE [LARGE SCALE GENOMIC DNA]</scope>
    <source>
        <strain evidence="3 4">DSM 40063</strain>
    </source>
</reference>
<dbReference type="Proteomes" id="UP000731519">
    <property type="component" value="Unassembled WGS sequence"/>
</dbReference>
<dbReference type="EMBL" id="ASYR01000011">
    <property type="protein sequence ID" value="KAF0649819.1"/>
    <property type="molecule type" value="Genomic_DNA"/>
</dbReference>
<comment type="caution">
    <text evidence="3">The sequence shown here is derived from an EMBL/GenBank/DDBJ whole genome shotgun (WGS) entry which is preliminary data.</text>
</comment>
<evidence type="ECO:0000313" key="2">
    <source>
        <dbReference type="EMBL" id="KAF0649819.1"/>
    </source>
</evidence>
<evidence type="ECO:0000313" key="4">
    <source>
        <dbReference type="Proteomes" id="UP000194318"/>
    </source>
</evidence>
<keyword evidence="5" id="KW-1185">Reference proteome</keyword>
<evidence type="ECO:0000313" key="5">
    <source>
        <dbReference type="Proteomes" id="UP000731519"/>
    </source>
</evidence>
<protein>
    <submittedName>
        <fullName evidence="3">Uncharacterized protein</fullName>
    </submittedName>
</protein>
<reference evidence="2 5" key="1">
    <citation type="submission" date="2013-05" db="EMBL/GenBank/DDBJ databases">
        <title>Genome Sequence of Streptomyces fradiae.</title>
        <authorList>
            <person name="Kirby R."/>
        </authorList>
    </citation>
    <scope>NUCLEOTIDE SEQUENCE [LARGE SCALE GENOMIC DNA]</scope>
    <source>
        <strain evidence="2 5">ATCC 10745</strain>
    </source>
</reference>
<accession>A0A1Y2P4Q8</accession>
<dbReference type="AlphaFoldDB" id="A0A1Y2P4Q8"/>
<dbReference type="Proteomes" id="UP000194318">
    <property type="component" value="Unassembled WGS sequence"/>
</dbReference>
<feature type="region of interest" description="Disordered" evidence="1">
    <location>
        <begin position="1"/>
        <end position="35"/>
    </location>
</feature>
<proteinExistence type="predicted"/>
<name>A0A1Y2P4Q8_STRFR</name>